<gene>
    <name evidence="2" type="ORF">LY89DRAFT_720369</name>
</gene>
<evidence type="ECO:0000313" key="3">
    <source>
        <dbReference type="Proteomes" id="UP000070700"/>
    </source>
</evidence>
<dbReference type="GeneID" id="28828288"/>
<dbReference type="Proteomes" id="UP000070700">
    <property type="component" value="Unassembled WGS sequence"/>
</dbReference>
<organism evidence="2 3">
    <name type="scientific">Mollisia scopiformis</name>
    <name type="common">Conifer needle endophyte fungus</name>
    <name type="synonym">Phialocephala scopiformis</name>
    <dbReference type="NCBI Taxonomy" id="149040"/>
    <lineage>
        <taxon>Eukaryota</taxon>
        <taxon>Fungi</taxon>
        <taxon>Dikarya</taxon>
        <taxon>Ascomycota</taxon>
        <taxon>Pezizomycotina</taxon>
        <taxon>Leotiomycetes</taxon>
        <taxon>Helotiales</taxon>
        <taxon>Mollisiaceae</taxon>
        <taxon>Mollisia</taxon>
    </lineage>
</organism>
<proteinExistence type="predicted"/>
<dbReference type="InParanoid" id="A0A194X445"/>
<dbReference type="RefSeq" id="XP_018069296.1">
    <property type="nucleotide sequence ID" value="XM_018218562.1"/>
</dbReference>
<dbReference type="InterPro" id="IPR021514">
    <property type="entry name" value="DUF3176"/>
</dbReference>
<dbReference type="KEGG" id="psco:LY89DRAFT_720369"/>
<keyword evidence="1" id="KW-0812">Transmembrane</keyword>
<dbReference type="EMBL" id="KQ947419">
    <property type="protein sequence ID" value="KUJ14941.1"/>
    <property type="molecule type" value="Genomic_DNA"/>
</dbReference>
<dbReference type="OrthoDB" id="5376804at2759"/>
<accession>A0A194X445</accession>
<dbReference type="PANTHER" id="PTHR35394">
    <property type="entry name" value="DUF3176 DOMAIN-CONTAINING PROTEIN"/>
    <property type="match status" value="1"/>
</dbReference>
<reference evidence="2 3" key="1">
    <citation type="submission" date="2015-10" db="EMBL/GenBank/DDBJ databases">
        <title>Full genome of DAOMC 229536 Phialocephala scopiformis, a fungal endophyte of spruce producing the potent anti-insectan compound rugulosin.</title>
        <authorList>
            <consortium name="DOE Joint Genome Institute"/>
            <person name="Walker A.K."/>
            <person name="Frasz S.L."/>
            <person name="Seifert K.A."/>
            <person name="Miller J.D."/>
            <person name="Mondo S.J."/>
            <person name="Labutti K."/>
            <person name="Lipzen A."/>
            <person name="Dockter R."/>
            <person name="Kennedy M."/>
            <person name="Grigoriev I.V."/>
            <person name="Spatafora J.W."/>
        </authorList>
    </citation>
    <scope>NUCLEOTIDE SEQUENCE [LARGE SCALE GENOMIC DNA]</scope>
    <source>
        <strain evidence="2 3">CBS 120377</strain>
    </source>
</reference>
<evidence type="ECO:0000313" key="2">
    <source>
        <dbReference type="EMBL" id="KUJ14941.1"/>
    </source>
</evidence>
<protein>
    <submittedName>
        <fullName evidence="2">Uncharacterized protein</fullName>
    </submittedName>
</protein>
<name>A0A194X445_MOLSC</name>
<keyword evidence="1" id="KW-1133">Transmembrane helix</keyword>
<sequence>MSMCAIIGILLKFRGRALSDRPYRIKLNTLVSIFAQISSTALVVSLSECISQLKWLWFAQRNQPLSDFDTFDEASRGPLSSVVLIWKTRASIPPFTVASVYAGMNGGVELSQVIPTCPTGNCTWSPYNSLALCANPVANLTHSLNVTNAYDGSPMNGSCALMECKYSLPNGLSLAPDSSGAMTVVQVASLSLNGTNVSQRSSPSNLTSIAFSDIPVVLDFFMIYSDQSYANVAALEASLSFCGQTYNRSVAEGKVNTTELDRWGSLDTRVAAASSEPIVNWPIVGNSTTLWVEEAYVDSLQYTLSSIFSGTYTIQVGGTAETQLSSVAVQALNNTIGGSLDDVAAFQSFMDDLAVSISNNFRTGVGSTTVNGANNSLQTYISVDWYWLIFPCFMLLFAMIFLLVTIAKNHARRGEAWKSSSIAVLSGLSSDAKAKLGDLTFMTSMQERAKEIRVRLVEENGHWQLVAA</sequence>
<dbReference type="PANTHER" id="PTHR35394:SF5">
    <property type="entry name" value="DUF3176 DOMAIN-CONTAINING PROTEIN"/>
    <property type="match status" value="1"/>
</dbReference>
<feature type="transmembrane region" description="Helical" evidence="1">
    <location>
        <begin position="385"/>
        <end position="407"/>
    </location>
</feature>
<dbReference type="AlphaFoldDB" id="A0A194X445"/>
<evidence type="ECO:0000256" key="1">
    <source>
        <dbReference type="SAM" id="Phobius"/>
    </source>
</evidence>
<dbReference type="Pfam" id="PF11374">
    <property type="entry name" value="DUF3176"/>
    <property type="match status" value="1"/>
</dbReference>
<keyword evidence="3" id="KW-1185">Reference proteome</keyword>
<keyword evidence="1" id="KW-0472">Membrane</keyword>